<proteinExistence type="predicted"/>
<gene>
    <name evidence="1" type="ORF">PIB30_028105</name>
</gene>
<evidence type="ECO:0000313" key="2">
    <source>
        <dbReference type="Proteomes" id="UP001341840"/>
    </source>
</evidence>
<keyword evidence="2" id="KW-1185">Reference proteome</keyword>
<dbReference type="EMBL" id="JASCZI010090731">
    <property type="protein sequence ID" value="MED6145744.1"/>
    <property type="molecule type" value="Genomic_DNA"/>
</dbReference>
<accession>A0ABU6TBL7</accession>
<comment type="caution">
    <text evidence="1">The sequence shown here is derived from an EMBL/GenBank/DDBJ whole genome shotgun (WGS) entry which is preliminary data.</text>
</comment>
<organism evidence="1 2">
    <name type="scientific">Stylosanthes scabra</name>
    <dbReference type="NCBI Taxonomy" id="79078"/>
    <lineage>
        <taxon>Eukaryota</taxon>
        <taxon>Viridiplantae</taxon>
        <taxon>Streptophyta</taxon>
        <taxon>Embryophyta</taxon>
        <taxon>Tracheophyta</taxon>
        <taxon>Spermatophyta</taxon>
        <taxon>Magnoliopsida</taxon>
        <taxon>eudicotyledons</taxon>
        <taxon>Gunneridae</taxon>
        <taxon>Pentapetalae</taxon>
        <taxon>rosids</taxon>
        <taxon>fabids</taxon>
        <taxon>Fabales</taxon>
        <taxon>Fabaceae</taxon>
        <taxon>Papilionoideae</taxon>
        <taxon>50 kb inversion clade</taxon>
        <taxon>dalbergioids sensu lato</taxon>
        <taxon>Dalbergieae</taxon>
        <taxon>Pterocarpus clade</taxon>
        <taxon>Stylosanthes</taxon>
    </lineage>
</organism>
<reference evidence="1 2" key="1">
    <citation type="journal article" date="2023" name="Plants (Basel)">
        <title>Bridging the Gap: Combining Genomics and Transcriptomics Approaches to Understand Stylosanthes scabra, an Orphan Legume from the Brazilian Caatinga.</title>
        <authorList>
            <person name="Ferreira-Neto J.R.C."/>
            <person name="da Silva M.D."/>
            <person name="Binneck E."/>
            <person name="de Melo N.F."/>
            <person name="da Silva R.H."/>
            <person name="de Melo A.L.T.M."/>
            <person name="Pandolfi V."/>
            <person name="Bustamante F.O."/>
            <person name="Brasileiro-Vidal A.C."/>
            <person name="Benko-Iseppon A.M."/>
        </authorList>
    </citation>
    <scope>NUCLEOTIDE SEQUENCE [LARGE SCALE GENOMIC DNA]</scope>
    <source>
        <tissue evidence="1">Leaves</tissue>
    </source>
</reference>
<sequence length="101" mass="11758">MKNFVEKYNINEVCIFQADTSMIKPSINQDENKESHTHVYESKVQSSDIIAISDSYDKSVDAETTSLNMKENDNWIVVPTQNFHEDYEMSSTKMRKVDKEN</sequence>
<name>A0ABU6TBL7_9FABA</name>
<evidence type="ECO:0000313" key="1">
    <source>
        <dbReference type="EMBL" id="MED6145744.1"/>
    </source>
</evidence>
<protein>
    <submittedName>
        <fullName evidence="1">Uncharacterized protein</fullName>
    </submittedName>
</protein>
<dbReference type="Proteomes" id="UP001341840">
    <property type="component" value="Unassembled WGS sequence"/>
</dbReference>